<evidence type="ECO:0000313" key="1">
    <source>
        <dbReference type="EMBL" id="MFD1425898.1"/>
    </source>
</evidence>
<comment type="caution">
    <text evidence="1">The sequence shown here is derived from an EMBL/GenBank/DDBJ whole genome shotgun (WGS) entry which is preliminary data.</text>
</comment>
<proteinExistence type="predicted"/>
<protein>
    <submittedName>
        <fullName evidence="1">DUF1259 domain-containing protein</fullName>
    </submittedName>
</protein>
<name>A0ABW4C729_9BACL</name>
<dbReference type="EMBL" id="JBHTNU010000002">
    <property type="protein sequence ID" value="MFD1425898.1"/>
    <property type="molecule type" value="Genomic_DNA"/>
</dbReference>
<dbReference type="InterPro" id="IPR011094">
    <property type="entry name" value="Uncharacterised_LppY/LpqO"/>
</dbReference>
<dbReference type="RefSeq" id="WP_380163086.1">
    <property type="nucleotide sequence ID" value="NZ_JBHTNU010000002.1"/>
</dbReference>
<dbReference type="Pfam" id="PF07485">
    <property type="entry name" value="DUF1529"/>
    <property type="match status" value="1"/>
</dbReference>
<gene>
    <name evidence="1" type="ORF">ACFQ4Y_02970</name>
</gene>
<organism evidence="1 2">
    <name type="scientific">Kroppenstedtia sanguinis</name>
    <dbReference type="NCBI Taxonomy" id="1380684"/>
    <lineage>
        <taxon>Bacteria</taxon>
        <taxon>Bacillati</taxon>
        <taxon>Bacillota</taxon>
        <taxon>Bacilli</taxon>
        <taxon>Bacillales</taxon>
        <taxon>Thermoactinomycetaceae</taxon>
        <taxon>Kroppenstedtia</taxon>
    </lineage>
</organism>
<dbReference type="Proteomes" id="UP001597282">
    <property type="component" value="Unassembled WGS sequence"/>
</dbReference>
<reference evidence="2" key="1">
    <citation type="journal article" date="2019" name="Int. J. Syst. Evol. Microbiol.">
        <title>The Global Catalogue of Microorganisms (GCM) 10K type strain sequencing project: providing services to taxonomists for standard genome sequencing and annotation.</title>
        <authorList>
            <consortium name="The Broad Institute Genomics Platform"/>
            <consortium name="The Broad Institute Genome Sequencing Center for Infectious Disease"/>
            <person name="Wu L."/>
            <person name="Ma J."/>
        </authorList>
    </citation>
    <scope>NUCLEOTIDE SEQUENCE [LARGE SCALE GENOMIC DNA]</scope>
    <source>
        <strain evidence="2">S1</strain>
    </source>
</reference>
<accession>A0ABW4C729</accession>
<evidence type="ECO:0000313" key="2">
    <source>
        <dbReference type="Proteomes" id="UP001597282"/>
    </source>
</evidence>
<keyword evidence="2" id="KW-1185">Reference proteome</keyword>
<sequence length="78" mass="9336">MRWDVIKKHRRVIKTSRNLDPMVLACFVDAARRRGFLVTAIHNHWLFEKPRLMYLHLESVENPVQFAIKLRKALNLLN</sequence>